<gene>
    <name evidence="4" type="ORF">PCOR1329_LOCUS16198</name>
</gene>
<feature type="compositionally biased region" description="Acidic residues" evidence="2">
    <location>
        <begin position="113"/>
        <end position="122"/>
    </location>
</feature>
<sequence length="357" mass="37089">MAAVRAVAGPRAACRGAGAHVHLGFQAPCGPGGWGCGSPCLGGLACESERPTALPLSCCGGAAPDRLTFQSDASERVSCGSVARGALRVEPPGRWTFGSGAGTAELLGGGEDGPSDGEEADADGGPAEDLGVAQHGRRGRGRAPAEGRVGALAAPPPAAPRLPPVIHAPAAAFAATGGAPPPGVPAPREAQAREVAHEWGASQRGRRDDRPQITTVVVRNLHVRTSQQEFLDEVNRSGFADMYDFAYIPRSFEDGSGKGNGFINFKTREAARAFAAAWHRSRRLGMEDETGRVVPLNVSSASLQGLAANLRKWTGARVTRVKNPEFLPFVLRDAEPEPHACVLENPGSAAIDATRPR</sequence>
<evidence type="ECO:0000256" key="2">
    <source>
        <dbReference type="SAM" id="MobiDB-lite"/>
    </source>
</evidence>
<dbReference type="Gene3D" id="3.30.70.330">
    <property type="match status" value="1"/>
</dbReference>
<evidence type="ECO:0000256" key="1">
    <source>
        <dbReference type="PROSITE-ProRule" id="PRU00176"/>
    </source>
</evidence>
<dbReference type="InterPro" id="IPR000504">
    <property type="entry name" value="RRM_dom"/>
</dbReference>
<dbReference type="InterPro" id="IPR035979">
    <property type="entry name" value="RBD_domain_sf"/>
</dbReference>
<dbReference type="Proteomes" id="UP001189429">
    <property type="component" value="Unassembled WGS sequence"/>
</dbReference>
<keyword evidence="1" id="KW-0694">RNA-binding</keyword>
<feature type="compositionally biased region" description="Low complexity" evidence="2">
    <location>
        <begin position="164"/>
        <end position="178"/>
    </location>
</feature>
<evidence type="ECO:0000313" key="5">
    <source>
        <dbReference type="Proteomes" id="UP001189429"/>
    </source>
</evidence>
<dbReference type="SUPFAM" id="SSF54928">
    <property type="entry name" value="RNA-binding domain, RBD"/>
    <property type="match status" value="1"/>
</dbReference>
<evidence type="ECO:0000313" key="4">
    <source>
        <dbReference type="EMBL" id="CAK0811663.1"/>
    </source>
</evidence>
<organism evidence="4 5">
    <name type="scientific">Prorocentrum cordatum</name>
    <dbReference type="NCBI Taxonomy" id="2364126"/>
    <lineage>
        <taxon>Eukaryota</taxon>
        <taxon>Sar</taxon>
        <taxon>Alveolata</taxon>
        <taxon>Dinophyceae</taxon>
        <taxon>Prorocentrales</taxon>
        <taxon>Prorocentraceae</taxon>
        <taxon>Prorocentrum</taxon>
    </lineage>
</organism>
<name>A0ABN9R2I8_9DINO</name>
<dbReference type="PROSITE" id="PS50102">
    <property type="entry name" value="RRM"/>
    <property type="match status" value="1"/>
</dbReference>
<keyword evidence="5" id="KW-1185">Reference proteome</keyword>
<reference evidence="4" key="1">
    <citation type="submission" date="2023-10" db="EMBL/GenBank/DDBJ databases">
        <authorList>
            <person name="Chen Y."/>
            <person name="Shah S."/>
            <person name="Dougan E. K."/>
            <person name="Thang M."/>
            <person name="Chan C."/>
        </authorList>
    </citation>
    <scope>NUCLEOTIDE SEQUENCE [LARGE SCALE GENOMIC DNA]</scope>
</reference>
<feature type="compositionally biased region" description="Pro residues" evidence="2">
    <location>
        <begin position="154"/>
        <end position="163"/>
    </location>
</feature>
<protein>
    <recommendedName>
        <fullName evidence="3">RRM domain-containing protein</fullName>
    </recommendedName>
</protein>
<dbReference type="EMBL" id="CAUYUJ010004950">
    <property type="protein sequence ID" value="CAK0811663.1"/>
    <property type="molecule type" value="Genomic_DNA"/>
</dbReference>
<accession>A0ABN9R2I8</accession>
<proteinExistence type="predicted"/>
<feature type="domain" description="RRM" evidence="3">
    <location>
        <begin position="214"/>
        <end position="301"/>
    </location>
</feature>
<evidence type="ECO:0000259" key="3">
    <source>
        <dbReference type="PROSITE" id="PS50102"/>
    </source>
</evidence>
<dbReference type="InterPro" id="IPR012677">
    <property type="entry name" value="Nucleotide-bd_a/b_plait_sf"/>
</dbReference>
<feature type="region of interest" description="Disordered" evidence="2">
    <location>
        <begin position="90"/>
        <end position="209"/>
    </location>
</feature>
<feature type="compositionally biased region" description="Low complexity" evidence="2">
    <location>
        <begin position="142"/>
        <end position="153"/>
    </location>
</feature>
<comment type="caution">
    <text evidence="4">The sequence shown here is derived from an EMBL/GenBank/DDBJ whole genome shotgun (WGS) entry which is preliminary data.</text>
</comment>